<evidence type="ECO:0000313" key="2">
    <source>
        <dbReference type="Proteomes" id="UP000241074"/>
    </source>
</evidence>
<dbReference type="KEGG" id="xba:C7S18_21320"/>
<organism evidence="1 2">
    <name type="scientific">Ahniella affigens</name>
    <dbReference type="NCBI Taxonomy" id="2021234"/>
    <lineage>
        <taxon>Bacteria</taxon>
        <taxon>Pseudomonadati</taxon>
        <taxon>Pseudomonadota</taxon>
        <taxon>Gammaproteobacteria</taxon>
        <taxon>Lysobacterales</taxon>
        <taxon>Rhodanobacteraceae</taxon>
        <taxon>Ahniella</taxon>
    </lineage>
</organism>
<reference evidence="1 2" key="1">
    <citation type="submission" date="2018-03" db="EMBL/GenBank/DDBJ databases">
        <title>Ahniella affigens gen. nov., sp. nov., a gammaproteobacterium isolated from sandy soil near a stream.</title>
        <authorList>
            <person name="Ko Y."/>
            <person name="Kim J.-H."/>
        </authorList>
    </citation>
    <scope>NUCLEOTIDE SEQUENCE [LARGE SCALE GENOMIC DNA]</scope>
    <source>
        <strain evidence="1 2">D13</strain>
    </source>
</reference>
<keyword evidence="2" id="KW-1185">Reference proteome</keyword>
<reference evidence="1 2" key="2">
    <citation type="submission" date="2018-03" db="EMBL/GenBank/DDBJ databases">
        <authorList>
            <person name="Keele B.F."/>
        </authorList>
    </citation>
    <scope>NUCLEOTIDE SEQUENCE [LARGE SCALE GENOMIC DNA]</scope>
    <source>
        <strain evidence="1 2">D13</strain>
    </source>
</reference>
<protein>
    <submittedName>
        <fullName evidence="1">Uncharacterized protein</fullName>
    </submittedName>
</protein>
<gene>
    <name evidence="1" type="ORF">C7S18_21320</name>
</gene>
<accession>A0A2P1PXJ5</accession>
<evidence type="ECO:0000313" key="1">
    <source>
        <dbReference type="EMBL" id="AVP99556.1"/>
    </source>
</evidence>
<dbReference type="EMBL" id="CP027860">
    <property type="protein sequence ID" value="AVP99556.1"/>
    <property type="molecule type" value="Genomic_DNA"/>
</dbReference>
<proteinExistence type="predicted"/>
<dbReference type="AlphaFoldDB" id="A0A2P1PXJ5"/>
<dbReference type="Proteomes" id="UP000241074">
    <property type="component" value="Chromosome"/>
</dbReference>
<name>A0A2P1PXJ5_9GAMM</name>
<sequence length="76" mass="8804">MLRIVRCALRSLQISMSLATPAHFNPFQHQLHCRPIHLTRTQRTSVADELPTSNRLAHTQYPLHSKYRTFTCVAAY</sequence>